<proteinExistence type="predicted"/>
<feature type="transmembrane region" description="Helical" evidence="5">
    <location>
        <begin position="439"/>
        <end position="462"/>
    </location>
</feature>
<reference evidence="7 8" key="1">
    <citation type="submission" date="2015-01" db="EMBL/GenBank/DDBJ databases">
        <title>Draft genome of the acidophilic iron oxidizer Acidithrix ferrooxidans strain Py-F3.</title>
        <authorList>
            <person name="Poehlein A."/>
            <person name="Eisen S."/>
            <person name="Schloemann M."/>
            <person name="Johnson B.D."/>
            <person name="Daniel R."/>
            <person name="Muehling M."/>
        </authorList>
    </citation>
    <scope>NUCLEOTIDE SEQUENCE [LARGE SCALE GENOMIC DNA]</scope>
    <source>
        <strain evidence="7 8">Py-F3</strain>
    </source>
</reference>
<keyword evidence="4 5" id="KW-0472">Membrane</keyword>
<dbReference type="GO" id="GO:0005886">
    <property type="term" value="C:plasma membrane"/>
    <property type="evidence" value="ECO:0007669"/>
    <property type="project" value="UniProtKB-SubCell"/>
</dbReference>
<feature type="transmembrane region" description="Helical" evidence="5">
    <location>
        <begin position="211"/>
        <end position="231"/>
    </location>
</feature>
<dbReference type="SUPFAM" id="SSF103473">
    <property type="entry name" value="MFS general substrate transporter"/>
    <property type="match status" value="1"/>
</dbReference>
<feature type="transmembrane region" description="Helical" evidence="5">
    <location>
        <begin position="382"/>
        <end position="400"/>
    </location>
</feature>
<evidence type="ECO:0000256" key="5">
    <source>
        <dbReference type="SAM" id="Phobius"/>
    </source>
</evidence>
<feature type="transmembrane region" description="Helical" evidence="5">
    <location>
        <begin position="120"/>
        <end position="139"/>
    </location>
</feature>
<dbReference type="PANTHER" id="PTHR23508">
    <property type="entry name" value="CARBOXYLIC ACID TRANSPORTER PROTEIN HOMOLOG"/>
    <property type="match status" value="1"/>
</dbReference>
<dbReference type="Proteomes" id="UP000032360">
    <property type="component" value="Unassembled WGS sequence"/>
</dbReference>
<name>A0A0D8HJ43_9ACTN</name>
<comment type="subcellular location">
    <subcellularLocation>
        <location evidence="1">Cell membrane</location>
        <topology evidence="1">Multi-pass membrane protein</topology>
    </subcellularLocation>
</comment>
<accession>A0A0D8HJ43</accession>
<protein>
    <submittedName>
        <fullName evidence="7">Major facilitator superfamily protein</fullName>
    </submittedName>
</protein>
<evidence type="ECO:0000256" key="3">
    <source>
        <dbReference type="ARBA" id="ARBA00022989"/>
    </source>
</evidence>
<feature type="transmembrane region" description="Helical" evidence="5">
    <location>
        <begin position="468"/>
        <end position="490"/>
    </location>
</feature>
<dbReference type="AlphaFoldDB" id="A0A0D8HJ43"/>
<dbReference type="Gene3D" id="1.20.1250.20">
    <property type="entry name" value="MFS general substrate transporter like domains"/>
    <property type="match status" value="2"/>
</dbReference>
<dbReference type="PROSITE" id="PS50850">
    <property type="entry name" value="MFS"/>
    <property type="match status" value="1"/>
</dbReference>
<feature type="transmembrane region" description="Helical" evidence="5">
    <location>
        <begin position="348"/>
        <end position="370"/>
    </location>
</feature>
<evidence type="ECO:0000256" key="2">
    <source>
        <dbReference type="ARBA" id="ARBA00022692"/>
    </source>
</evidence>
<dbReference type="RefSeq" id="WP_052605015.1">
    <property type="nucleotide sequence ID" value="NZ_JXYS01000028.1"/>
</dbReference>
<keyword evidence="3 5" id="KW-1133">Transmembrane helix</keyword>
<feature type="domain" description="Major facilitator superfamily (MFS) profile" evidence="6">
    <location>
        <begin position="116"/>
        <end position="496"/>
    </location>
</feature>
<keyword evidence="2 5" id="KW-0812">Transmembrane</keyword>
<feature type="transmembrane region" description="Helical" evidence="5">
    <location>
        <begin position="238"/>
        <end position="258"/>
    </location>
</feature>
<comment type="caution">
    <text evidence="7">The sequence shown here is derived from an EMBL/GenBank/DDBJ whole genome shotgun (WGS) entry which is preliminary data.</text>
</comment>
<dbReference type="InterPro" id="IPR011701">
    <property type="entry name" value="MFS"/>
</dbReference>
<feature type="transmembrane region" description="Helical" evidence="5">
    <location>
        <begin position="151"/>
        <end position="172"/>
    </location>
</feature>
<dbReference type="OrthoDB" id="9787026at2"/>
<dbReference type="InterPro" id="IPR020846">
    <property type="entry name" value="MFS_dom"/>
</dbReference>
<dbReference type="EMBL" id="JXYS01000028">
    <property type="protein sequence ID" value="KJF17874.1"/>
    <property type="molecule type" value="Genomic_DNA"/>
</dbReference>
<dbReference type="GO" id="GO:0046943">
    <property type="term" value="F:carboxylic acid transmembrane transporter activity"/>
    <property type="evidence" value="ECO:0007669"/>
    <property type="project" value="TreeGrafter"/>
</dbReference>
<gene>
    <name evidence="7" type="ORF">AXFE_12590</name>
</gene>
<feature type="transmembrane region" description="Helical" evidence="5">
    <location>
        <begin position="317"/>
        <end position="336"/>
    </location>
</feature>
<evidence type="ECO:0000256" key="1">
    <source>
        <dbReference type="ARBA" id="ARBA00004651"/>
    </source>
</evidence>
<dbReference type="InterPro" id="IPR036259">
    <property type="entry name" value="MFS_trans_sf"/>
</dbReference>
<feature type="transmembrane region" description="Helical" evidence="5">
    <location>
        <begin position="184"/>
        <end position="205"/>
    </location>
</feature>
<evidence type="ECO:0000313" key="7">
    <source>
        <dbReference type="EMBL" id="KJF17874.1"/>
    </source>
</evidence>
<sequence>MSRKVVLSDEFELSKEEFEAILTPRRGLVAELEQGYGYFVGDSGLAIDYERRLEVAIEAESDLYRVRQKVSYRVSLLGFGSLVARSIRKPLRSKNPDIKMPIWLPPDPIDADVAKGLIRLLFISITVAYFATLLGQTLTFSAKEFASSVRVQASILFFSRFDIVFGFAFLLFVPRAGRIRVIRIALVVGTIFTVASALSPSILWLGVFQVLAKGTTAAIAVLITILASEAVAKRQRAWALALLIIGTAIGAGLCDLLLPIAGISNYSWRVLYLISLPLGIFGVAVSYSIADRYFNRVASSSDEVVVRPRASMSRSKLILASVAAFLTNFYLIPTTQFRNEYLRTQRHFSASAIGLFVVLTNIPGSIGLAIGGRLAETKGRRIVASAAIVIGGGGLALGFVSSGIGLWVWTILGSALVTAVVPSLGVYQTELFSPASRSLGGGIVTVASRVGSVLGIAFVGYFATSISIGTSVALLFFGMVLLVPILFLFFPETKGLVLDEITQND</sequence>
<feature type="transmembrane region" description="Helical" evidence="5">
    <location>
        <begin position="406"/>
        <end position="427"/>
    </location>
</feature>
<feature type="transmembrane region" description="Helical" evidence="5">
    <location>
        <begin position="270"/>
        <end position="290"/>
    </location>
</feature>
<evidence type="ECO:0000313" key="8">
    <source>
        <dbReference type="Proteomes" id="UP000032360"/>
    </source>
</evidence>
<evidence type="ECO:0000259" key="6">
    <source>
        <dbReference type="PROSITE" id="PS50850"/>
    </source>
</evidence>
<dbReference type="Pfam" id="PF07690">
    <property type="entry name" value="MFS_1"/>
    <property type="match status" value="1"/>
</dbReference>
<keyword evidence="8" id="KW-1185">Reference proteome</keyword>
<organism evidence="7 8">
    <name type="scientific">Acidithrix ferrooxidans</name>
    <dbReference type="NCBI Taxonomy" id="1280514"/>
    <lineage>
        <taxon>Bacteria</taxon>
        <taxon>Bacillati</taxon>
        <taxon>Actinomycetota</taxon>
        <taxon>Acidimicrobiia</taxon>
        <taxon>Acidimicrobiales</taxon>
        <taxon>Acidimicrobiaceae</taxon>
        <taxon>Acidithrix</taxon>
    </lineage>
</organism>
<evidence type="ECO:0000256" key="4">
    <source>
        <dbReference type="ARBA" id="ARBA00023136"/>
    </source>
</evidence>
<dbReference type="STRING" id="1280514.AXFE_12590"/>
<dbReference type="PANTHER" id="PTHR23508:SF10">
    <property type="entry name" value="CARBOXYLIC ACID TRANSPORTER PROTEIN HOMOLOG"/>
    <property type="match status" value="1"/>
</dbReference>